<gene>
    <name evidence="1" type="ORF">KQI86_16260</name>
</gene>
<proteinExistence type="predicted"/>
<dbReference type="EMBL" id="JAHLQF010000004">
    <property type="protein sequence ID" value="MBU5485875.1"/>
    <property type="molecule type" value="Genomic_DNA"/>
</dbReference>
<evidence type="ECO:0000313" key="1">
    <source>
        <dbReference type="EMBL" id="MBU5485875.1"/>
    </source>
</evidence>
<dbReference type="Pfam" id="PF01177">
    <property type="entry name" value="Asp_Glu_race"/>
    <property type="match status" value="1"/>
</dbReference>
<protein>
    <submittedName>
        <fullName evidence="1">Aspartate/glutamate racemase family protein</fullName>
    </submittedName>
</protein>
<evidence type="ECO:0000313" key="2">
    <source>
        <dbReference type="Proteomes" id="UP000726170"/>
    </source>
</evidence>
<dbReference type="Proteomes" id="UP000726170">
    <property type="component" value="Unassembled WGS sequence"/>
</dbReference>
<accession>A0ABS6ENA9</accession>
<name>A0ABS6ENA9_9CLOT</name>
<organism evidence="1 2">
    <name type="scientific">Clostridium mobile</name>
    <dbReference type="NCBI Taxonomy" id="2841512"/>
    <lineage>
        <taxon>Bacteria</taxon>
        <taxon>Bacillati</taxon>
        <taxon>Bacillota</taxon>
        <taxon>Clostridia</taxon>
        <taxon>Eubacteriales</taxon>
        <taxon>Clostridiaceae</taxon>
        <taxon>Clostridium</taxon>
    </lineage>
</organism>
<comment type="caution">
    <text evidence="1">The sequence shown here is derived from an EMBL/GenBank/DDBJ whole genome shotgun (WGS) entry which is preliminary data.</text>
</comment>
<keyword evidence="2" id="KW-1185">Reference proteome</keyword>
<reference evidence="1 2" key="1">
    <citation type="submission" date="2021-06" db="EMBL/GenBank/DDBJ databases">
        <authorList>
            <person name="Sun Q."/>
            <person name="Li D."/>
        </authorList>
    </citation>
    <scope>NUCLEOTIDE SEQUENCE [LARGE SCALE GENOMIC DNA]</scope>
    <source>
        <strain evidence="1 2">MSJ-11</strain>
    </source>
</reference>
<dbReference type="InterPro" id="IPR015942">
    <property type="entry name" value="Asp/Glu/hydantoin_racemase"/>
</dbReference>
<sequence>MTIVLIHTVQSVLQNFGEKVKKELGDIKIINILDEFLASDPAEKGEFTINNMNRLFNTIKNGEMTGADVVVVTCSTLSPTVEKIRDFISIPLITIDEAMIKKAVSMGTKVTIMATAESTIKPTRDKLLSESIKLNKALDIDIICCDQAYDAIKKGDKELHDELLRKGALQIKQRDVVVLAQASMSHMEEIIEKICGCPVLSSPKHCINELKSIICREKY</sequence>
<dbReference type="RefSeq" id="WP_216440477.1">
    <property type="nucleotide sequence ID" value="NZ_JAHLQF010000004.1"/>
</dbReference>